<name>A0ABT1LFV0_9HYPH</name>
<dbReference type="SMART" id="SM00346">
    <property type="entry name" value="HTH_ICLR"/>
    <property type="match status" value="1"/>
</dbReference>
<reference evidence="6 7" key="1">
    <citation type="submission" date="2022-07" db="EMBL/GenBank/DDBJ databases">
        <authorList>
            <person name="Li W.-J."/>
            <person name="Deng Q.-Q."/>
        </authorList>
    </citation>
    <scope>NUCLEOTIDE SEQUENCE [LARGE SCALE GENOMIC DNA]</scope>
    <source>
        <strain evidence="6 7">SYSU M60028</strain>
    </source>
</reference>
<keyword evidence="2" id="KW-0238">DNA-binding</keyword>
<dbReference type="Gene3D" id="1.10.10.10">
    <property type="entry name" value="Winged helix-like DNA-binding domain superfamily/Winged helix DNA-binding domain"/>
    <property type="match status" value="1"/>
</dbReference>
<evidence type="ECO:0000313" key="6">
    <source>
        <dbReference type="EMBL" id="MCP8940372.1"/>
    </source>
</evidence>
<dbReference type="Pfam" id="PF09339">
    <property type="entry name" value="HTH_IclR"/>
    <property type="match status" value="1"/>
</dbReference>
<dbReference type="PANTHER" id="PTHR30136:SF24">
    <property type="entry name" value="HTH-TYPE TRANSCRIPTIONAL REPRESSOR ALLR"/>
    <property type="match status" value="1"/>
</dbReference>
<dbReference type="InterPro" id="IPR036388">
    <property type="entry name" value="WH-like_DNA-bd_sf"/>
</dbReference>
<proteinExistence type="predicted"/>
<accession>A0ABT1LFV0</accession>
<dbReference type="InterPro" id="IPR029016">
    <property type="entry name" value="GAF-like_dom_sf"/>
</dbReference>
<evidence type="ECO:0000256" key="3">
    <source>
        <dbReference type="ARBA" id="ARBA00023163"/>
    </source>
</evidence>
<feature type="domain" description="IclR-ED" evidence="5">
    <location>
        <begin position="67"/>
        <end position="249"/>
    </location>
</feature>
<dbReference type="Pfam" id="PF01614">
    <property type="entry name" value="IclR_C"/>
    <property type="match status" value="1"/>
</dbReference>
<dbReference type="InterPro" id="IPR036390">
    <property type="entry name" value="WH_DNA-bd_sf"/>
</dbReference>
<dbReference type="InterPro" id="IPR014757">
    <property type="entry name" value="Tscrpt_reg_IclR_C"/>
</dbReference>
<keyword evidence="1" id="KW-0805">Transcription regulation</keyword>
<dbReference type="PROSITE" id="PS51078">
    <property type="entry name" value="ICLR_ED"/>
    <property type="match status" value="1"/>
</dbReference>
<keyword evidence="3" id="KW-0804">Transcription</keyword>
<evidence type="ECO:0000313" key="7">
    <source>
        <dbReference type="Proteomes" id="UP001205890"/>
    </source>
</evidence>
<protein>
    <submittedName>
        <fullName evidence="6">IclR family transcriptional regulator</fullName>
    </submittedName>
</protein>
<dbReference type="Proteomes" id="UP001205890">
    <property type="component" value="Unassembled WGS sequence"/>
</dbReference>
<dbReference type="PROSITE" id="PS51077">
    <property type="entry name" value="HTH_ICLR"/>
    <property type="match status" value="1"/>
</dbReference>
<sequence>MPYTISAVDRALALLEALAENPGLSVTELAKVSGNTKSLVFRLIFTLEQRGYVIKDPATRTYTLGYRPLFLASSAQDNVALIKAAAPFLDDLARSSGQHVNLLVRDGVHSLCVALRTALDSGRLYAQVGRRGPLHAGGGPKILLAFAPREVRDEVLAGPLRAFTPNTITDPAELAARLAAIRETGRNESRGDLDVNAFSFASAIHDAEGEVIAAVSCAGRLDRLPAGSEPRLRDLVDEAASRISEAMGWRQRFNAAVG</sequence>
<feature type="domain" description="HTH iclR-type" evidence="4">
    <location>
        <begin position="5"/>
        <end position="66"/>
    </location>
</feature>
<organism evidence="6 7">
    <name type="scientific">Alsobacter ponti</name>
    <dbReference type="NCBI Taxonomy" id="2962936"/>
    <lineage>
        <taxon>Bacteria</taxon>
        <taxon>Pseudomonadati</taxon>
        <taxon>Pseudomonadota</taxon>
        <taxon>Alphaproteobacteria</taxon>
        <taxon>Hyphomicrobiales</taxon>
        <taxon>Alsobacteraceae</taxon>
        <taxon>Alsobacter</taxon>
    </lineage>
</organism>
<gene>
    <name evidence="6" type="ORF">NK718_17735</name>
</gene>
<dbReference type="RefSeq" id="WP_254745018.1">
    <property type="nucleotide sequence ID" value="NZ_JANCLU010000020.1"/>
</dbReference>
<evidence type="ECO:0000259" key="4">
    <source>
        <dbReference type="PROSITE" id="PS51077"/>
    </source>
</evidence>
<dbReference type="SUPFAM" id="SSF55781">
    <property type="entry name" value="GAF domain-like"/>
    <property type="match status" value="1"/>
</dbReference>
<keyword evidence="7" id="KW-1185">Reference proteome</keyword>
<dbReference type="SUPFAM" id="SSF46785">
    <property type="entry name" value="Winged helix' DNA-binding domain"/>
    <property type="match status" value="1"/>
</dbReference>
<evidence type="ECO:0000256" key="1">
    <source>
        <dbReference type="ARBA" id="ARBA00023015"/>
    </source>
</evidence>
<dbReference type="PANTHER" id="PTHR30136">
    <property type="entry name" value="HELIX-TURN-HELIX TRANSCRIPTIONAL REGULATOR, ICLR FAMILY"/>
    <property type="match status" value="1"/>
</dbReference>
<evidence type="ECO:0000259" key="5">
    <source>
        <dbReference type="PROSITE" id="PS51078"/>
    </source>
</evidence>
<comment type="caution">
    <text evidence="6">The sequence shown here is derived from an EMBL/GenBank/DDBJ whole genome shotgun (WGS) entry which is preliminary data.</text>
</comment>
<dbReference type="InterPro" id="IPR050707">
    <property type="entry name" value="HTH_MetabolicPath_Reg"/>
</dbReference>
<dbReference type="EMBL" id="JANCLU010000020">
    <property type="protein sequence ID" value="MCP8940372.1"/>
    <property type="molecule type" value="Genomic_DNA"/>
</dbReference>
<dbReference type="Gene3D" id="3.30.450.40">
    <property type="match status" value="1"/>
</dbReference>
<dbReference type="InterPro" id="IPR005471">
    <property type="entry name" value="Tscrpt_reg_IclR_N"/>
</dbReference>
<evidence type="ECO:0000256" key="2">
    <source>
        <dbReference type="ARBA" id="ARBA00023125"/>
    </source>
</evidence>